<keyword evidence="2" id="KW-0812">Transmembrane</keyword>
<sequence length="87" mass="9644">MTDDAPAAPANTPAEPPAEPRGSTSAETSGEVSTETSPTVPAAESLERRRLEQETKDERKVWYFLAYFLFGIHFVAFVMIYAVRHAK</sequence>
<feature type="compositionally biased region" description="Polar residues" evidence="1">
    <location>
        <begin position="22"/>
        <end position="39"/>
    </location>
</feature>
<keyword evidence="2" id="KW-1133">Transmembrane helix</keyword>
<evidence type="ECO:0000313" key="3">
    <source>
        <dbReference type="EMBL" id="MBN0046582.1"/>
    </source>
</evidence>
<keyword evidence="2" id="KW-0472">Membrane</keyword>
<evidence type="ECO:0000313" key="4">
    <source>
        <dbReference type="Proteomes" id="UP000788262"/>
    </source>
</evidence>
<dbReference type="EMBL" id="JAFFZS010000017">
    <property type="protein sequence ID" value="MBN0046582.1"/>
    <property type="molecule type" value="Genomic_DNA"/>
</dbReference>
<feature type="region of interest" description="Disordered" evidence="1">
    <location>
        <begin position="1"/>
        <end position="54"/>
    </location>
</feature>
<keyword evidence="4" id="KW-1185">Reference proteome</keyword>
<protein>
    <submittedName>
        <fullName evidence="3">Uncharacterized protein</fullName>
    </submittedName>
</protein>
<evidence type="ECO:0000256" key="2">
    <source>
        <dbReference type="SAM" id="Phobius"/>
    </source>
</evidence>
<gene>
    <name evidence="3" type="ORF">JS756_21230</name>
</gene>
<feature type="compositionally biased region" description="Basic and acidic residues" evidence="1">
    <location>
        <begin position="45"/>
        <end position="54"/>
    </location>
</feature>
<feature type="compositionally biased region" description="Low complexity" evidence="1">
    <location>
        <begin position="1"/>
        <end position="13"/>
    </location>
</feature>
<proteinExistence type="predicted"/>
<organism evidence="3 4">
    <name type="scientific">Streptomyces actuosus</name>
    <dbReference type="NCBI Taxonomy" id="1885"/>
    <lineage>
        <taxon>Bacteria</taxon>
        <taxon>Bacillati</taxon>
        <taxon>Actinomycetota</taxon>
        <taxon>Actinomycetes</taxon>
        <taxon>Kitasatosporales</taxon>
        <taxon>Streptomycetaceae</taxon>
        <taxon>Streptomyces</taxon>
    </lineage>
</organism>
<feature type="transmembrane region" description="Helical" evidence="2">
    <location>
        <begin position="61"/>
        <end position="83"/>
    </location>
</feature>
<comment type="caution">
    <text evidence="3">The sequence shown here is derived from an EMBL/GenBank/DDBJ whole genome shotgun (WGS) entry which is preliminary data.</text>
</comment>
<name>A0ABS2VTX0_STRAS</name>
<accession>A0ABS2VTX0</accession>
<dbReference type="Proteomes" id="UP000788262">
    <property type="component" value="Unassembled WGS sequence"/>
</dbReference>
<reference evidence="3 4" key="1">
    <citation type="submission" date="2021-02" db="EMBL/GenBank/DDBJ databases">
        <title>Whole genome sequencing of Streptomyces actuosus VRA1.</title>
        <authorList>
            <person name="Sen G."/>
            <person name="Sen A."/>
        </authorList>
    </citation>
    <scope>NUCLEOTIDE SEQUENCE [LARGE SCALE GENOMIC DNA]</scope>
    <source>
        <strain evidence="3 4">VRA1</strain>
    </source>
</reference>
<dbReference type="RefSeq" id="WP_205384843.1">
    <property type="nucleotide sequence ID" value="NZ_JAFFZS010000017.1"/>
</dbReference>
<evidence type="ECO:0000256" key="1">
    <source>
        <dbReference type="SAM" id="MobiDB-lite"/>
    </source>
</evidence>